<evidence type="ECO:0000313" key="2">
    <source>
        <dbReference type="EMBL" id="QFI53809.1"/>
    </source>
</evidence>
<dbReference type="Gene3D" id="3.30.1450.10">
    <property type="match status" value="1"/>
</dbReference>
<keyword evidence="1" id="KW-0732">Signal</keyword>
<protein>
    <submittedName>
        <fullName evidence="2">DUF3862 domain-containing protein</fullName>
    </submittedName>
</protein>
<reference evidence="2 3" key="1">
    <citation type="submission" date="2019-05" db="EMBL/GenBank/DDBJ databases">
        <title>OXA-830, a novel chromosomally encoded expanded-spectrum class D beta-lactamase in Aeromonas simiae.</title>
        <authorList>
            <person name="Zhou W."/>
            <person name="Chen Q."/>
        </authorList>
    </citation>
    <scope>NUCLEOTIDE SEQUENCE [LARGE SCALE GENOMIC DNA]</scope>
    <source>
        <strain evidence="2 3">A6</strain>
    </source>
</reference>
<name>A0A5J6WRR6_9GAMM</name>
<dbReference type="PROSITE" id="PS51257">
    <property type="entry name" value="PROKAR_LIPOPROTEIN"/>
    <property type="match status" value="1"/>
</dbReference>
<accession>A0A5J6WRR6</accession>
<dbReference type="InterPro" id="IPR037873">
    <property type="entry name" value="BamE-like"/>
</dbReference>
<sequence length="82" mass="8922">MRIALAAMLALLLAGCGKLDREHYEQLKMGMTYDEVATILGKADRCDDVLGTSSCIWGKEKKNIQVKFIAGKAALFSSEGIN</sequence>
<dbReference type="Proteomes" id="UP000594034">
    <property type="component" value="Chromosome"/>
</dbReference>
<dbReference type="KEGG" id="asim:FE240_03255"/>
<organism evidence="2 3">
    <name type="scientific">Aeromonas simiae</name>
    <dbReference type="NCBI Taxonomy" id="218936"/>
    <lineage>
        <taxon>Bacteria</taxon>
        <taxon>Pseudomonadati</taxon>
        <taxon>Pseudomonadota</taxon>
        <taxon>Gammaproteobacteria</taxon>
        <taxon>Aeromonadales</taxon>
        <taxon>Aeromonadaceae</taxon>
        <taxon>Aeromonas</taxon>
    </lineage>
</organism>
<evidence type="ECO:0000313" key="3">
    <source>
        <dbReference type="Proteomes" id="UP000594034"/>
    </source>
</evidence>
<dbReference type="EMBL" id="CP040449">
    <property type="protein sequence ID" value="QFI53809.1"/>
    <property type="molecule type" value="Genomic_DNA"/>
</dbReference>
<keyword evidence="3" id="KW-1185">Reference proteome</keyword>
<proteinExistence type="predicted"/>
<gene>
    <name evidence="2" type="ORF">FE240_03255</name>
</gene>
<dbReference type="RefSeq" id="WP_193003359.1">
    <property type="nucleotide sequence ID" value="NZ_CP040449.1"/>
</dbReference>
<evidence type="ECO:0000256" key="1">
    <source>
        <dbReference type="ARBA" id="ARBA00022729"/>
    </source>
</evidence>
<dbReference type="AlphaFoldDB" id="A0A5J6WRR6"/>